<evidence type="ECO:0000256" key="1">
    <source>
        <dbReference type="ARBA" id="ARBA00001946"/>
    </source>
</evidence>
<comment type="cofactor">
    <cofactor evidence="1">
        <name>Mg(2+)</name>
        <dbReference type="ChEBI" id="CHEBI:18420"/>
    </cofactor>
</comment>
<dbReference type="EMBL" id="RJJR01000002">
    <property type="protein sequence ID" value="RNI38705.1"/>
    <property type="molecule type" value="Genomic_DNA"/>
</dbReference>
<dbReference type="OrthoDB" id="676982at2"/>
<dbReference type="Gene3D" id="3.40.50.1010">
    <property type="entry name" value="5'-nuclease"/>
    <property type="match status" value="1"/>
</dbReference>
<dbReference type="GO" id="GO:0004518">
    <property type="term" value="F:nuclease activity"/>
    <property type="evidence" value="ECO:0007669"/>
    <property type="project" value="UniProtKB-KW"/>
</dbReference>
<evidence type="ECO:0000313" key="10">
    <source>
        <dbReference type="Proteomes" id="UP000267223"/>
    </source>
</evidence>
<proteinExistence type="inferred from homology"/>
<keyword evidence="5" id="KW-0378">Hydrolase</keyword>
<keyword evidence="4" id="KW-0479">Metal-binding</keyword>
<evidence type="ECO:0000313" key="9">
    <source>
        <dbReference type="EMBL" id="RNI38705.1"/>
    </source>
</evidence>
<keyword evidence="6" id="KW-0460">Magnesium</keyword>
<dbReference type="AlphaFoldDB" id="A0A3M9NMF8"/>
<dbReference type="InterPro" id="IPR002716">
    <property type="entry name" value="PIN_dom"/>
</dbReference>
<dbReference type="InterPro" id="IPR050556">
    <property type="entry name" value="Type_II_TA_system_RNase"/>
</dbReference>
<gene>
    <name evidence="9" type="ORF">EFY79_03300</name>
</gene>
<sequence>MEQYLIDTNVVSDYFSNSFAIKAIRFLDNIIDSVPNLSVITQIELLSWKIDNSIVVKIEDFITDSTIHNIDSEVVKRCVELRRNKKIKTPDAIIAATALAKNYTIITNNEKDFANIEGLKIINPHRLNA</sequence>
<evidence type="ECO:0000256" key="7">
    <source>
        <dbReference type="ARBA" id="ARBA00038093"/>
    </source>
</evidence>
<evidence type="ECO:0000256" key="5">
    <source>
        <dbReference type="ARBA" id="ARBA00022801"/>
    </source>
</evidence>
<dbReference type="PANTHER" id="PTHR33653:SF1">
    <property type="entry name" value="RIBONUCLEASE VAPC2"/>
    <property type="match status" value="1"/>
</dbReference>
<evidence type="ECO:0000256" key="2">
    <source>
        <dbReference type="ARBA" id="ARBA00022649"/>
    </source>
</evidence>
<dbReference type="PANTHER" id="PTHR33653">
    <property type="entry name" value="RIBONUCLEASE VAPC2"/>
    <property type="match status" value="1"/>
</dbReference>
<dbReference type="Proteomes" id="UP000267223">
    <property type="component" value="Unassembled WGS sequence"/>
</dbReference>
<keyword evidence="10" id="KW-1185">Reference proteome</keyword>
<dbReference type="CDD" id="cd18738">
    <property type="entry name" value="PIN_VapC4-5_FitB-like"/>
    <property type="match status" value="1"/>
</dbReference>
<feature type="domain" description="PIN" evidence="8">
    <location>
        <begin position="4"/>
        <end position="117"/>
    </location>
</feature>
<evidence type="ECO:0000256" key="6">
    <source>
        <dbReference type="ARBA" id="ARBA00022842"/>
    </source>
</evidence>
<reference evidence="9 10" key="1">
    <citation type="submission" date="2018-11" db="EMBL/GenBank/DDBJ databases">
        <title>Draft genome sequence of Ferruginibacter sp. BO-59.</title>
        <authorList>
            <person name="Im W.T."/>
        </authorList>
    </citation>
    <scope>NUCLEOTIDE SEQUENCE [LARGE SCALE GENOMIC DNA]</scope>
    <source>
        <strain evidence="9 10">BO-59</strain>
    </source>
</reference>
<name>A0A3M9NMF8_9BACT</name>
<keyword evidence="3" id="KW-0540">Nuclease</keyword>
<dbReference type="InterPro" id="IPR029060">
    <property type="entry name" value="PIN-like_dom_sf"/>
</dbReference>
<protein>
    <submittedName>
        <fullName evidence="9">Type II toxin-antitoxin system VapC family toxin</fullName>
    </submittedName>
</protein>
<evidence type="ECO:0000256" key="4">
    <source>
        <dbReference type="ARBA" id="ARBA00022723"/>
    </source>
</evidence>
<accession>A0A3M9NMF8</accession>
<keyword evidence="2" id="KW-1277">Toxin-antitoxin system</keyword>
<dbReference type="GO" id="GO:0016787">
    <property type="term" value="F:hydrolase activity"/>
    <property type="evidence" value="ECO:0007669"/>
    <property type="project" value="UniProtKB-KW"/>
</dbReference>
<evidence type="ECO:0000259" key="8">
    <source>
        <dbReference type="Pfam" id="PF01850"/>
    </source>
</evidence>
<comment type="similarity">
    <text evidence="7">Belongs to the PINc/VapC protein family.</text>
</comment>
<organism evidence="9 10">
    <name type="scientific">Hanamia caeni</name>
    <dbReference type="NCBI Taxonomy" id="2294116"/>
    <lineage>
        <taxon>Bacteria</taxon>
        <taxon>Pseudomonadati</taxon>
        <taxon>Bacteroidota</taxon>
        <taxon>Chitinophagia</taxon>
        <taxon>Chitinophagales</taxon>
        <taxon>Chitinophagaceae</taxon>
        <taxon>Hanamia</taxon>
    </lineage>
</organism>
<dbReference type="Pfam" id="PF01850">
    <property type="entry name" value="PIN"/>
    <property type="match status" value="1"/>
</dbReference>
<dbReference type="GO" id="GO:0046872">
    <property type="term" value="F:metal ion binding"/>
    <property type="evidence" value="ECO:0007669"/>
    <property type="project" value="UniProtKB-KW"/>
</dbReference>
<comment type="caution">
    <text evidence="9">The sequence shown here is derived from an EMBL/GenBank/DDBJ whole genome shotgun (WGS) entry which is preliminary data.</text>
</comment>
<dbReference type="RefSeq" id="WP_123119267.1">
    <property type="nucleotide sequence ID" value="NZ_RJJR01000002.1"/>
</dbReference>
<evidence type="ECO:0000256" key="3">
    <source>
        <dbReference type="ARBA" id="ARBA00022722"/>
    </source>
</evidence>
<dbReference type="SUPFAM" id="SSF88723">
    <property type="entry name" value="PIN domain-like"/>
    <property type="match status" value="1"/>
</dbReference>